<proteinExistence type="predicted"/>
<name>A0A8S0U2D2_OLEEU</name>
<feature type="region of interest" description="Disordered" evidence="1">
    <location>
        <begin position="144"/>
        <end position="223"/>
    </location>
</feature>
<evidence type="ECO:0000313" key="3">
    <source>
        <dbReference type="Proteomes" id="UP000594638"/>
    </source>
</evidence>
<sequence length="223" mass="25417">MPRSPVSTFLEPATVPKASSSTQLDPLPPPYNSCLTDASTSLVPMSILQAADDVPIVHTVLSPSHDSDISSNSPTPITEVDDMERPLVSEDYDVVESQICESTSYSIEGRDRRTQAGFIPPHSNKMLLKLNIRWTDNRKKLTEMREGEQGGRDNVYDQRRSLRYSHSPPTRYWRSTSHSRDYYSPHPRRRYSSLFPRGREDTVEKGHSHIHHEDLKEESEPKS</sequence>
<feature type="region of interest" description="Disordered" evidence="1">
    <location>
        <begin position="1"/>
        <end position="32"/>
    </location>
</feature>
<evidence type="ECO:0000256" key="1">
    <source>
        <dbReference type="SAM" id="MobiDB-lite"/>
    </source>
</evidence>
<gene>
    <name evidence="2" type="ORF">OLEA9_A101019</name>
</gene>
<protein>
    <submittedName>
        <fullName evidence="2">Uncharacterized protein</fullName>
    </submittedName>
</protein>
<feature type="compositionally biased region" description="Basic and acidic residues" evidence="1">
    <location>
        <begin position="144"/>
        <end position="160"/>
    </location>
</feature>
<feature type="compositionally biased region" description="Basic and acidic residues" evidence="1">
    <location>
        <begin position="197"/>
        <end position="223"/>
    </location>
</feature>
<evidence type="ECO:0000313" key="2">
    <source>
        <dbReference type="EMBL" id="CAA3010402.1"/>
    </source>
</evidence>
<organism evidence="2 3">
    <name type="scientific">Olea europaea subsp. europaea</name>
    <dbReference type="NCBI Taxonomy" id="158383"/>
    <lineage>
        <taxon>Eukaryota</taxon>
        <taxon>Viridiplantae</taxon>
        <taxon>Streptophyta</taxon>
        <taxon>Embryophyta</taxon>
        <taxon>Tracheophyta</taxon>
        <taxon>Spermatophyta</taxon>
        <taxon>Magnoliopsida</taxon>
        <taxon>eudicotyledons</taxon>
        <taxon>Gunneridae</taxon>
        <taxon>Pentapetalae</taxon>
        <taxon>asterids</taxon>
        <taxon>lamiids</taxon>
        <taxon>Lamiales</taxon>
        <taxon>Oleaceae</taxon>
        <taxon>Oleeae</taxon>
        <taxon>Olea</taxon>
    </lineage>
</organism>
<dbReference type="Proteomes" id="UP000594638">
    <property type="component" value="Unassembled WGS sequence"/>
</dbReference>
<accession>A0A8S0U2D2</accession>
<dbReference type="EMBL" id="CACTIH010007341">
    <property type="protein sequence ID" value="CAA3010402.1"/>
    <property type="molecule type" value="Genomic_DNA"/>
</dbReference>
<comment type="caution">
    <text evidence="2">The sequence shown here is derived from an EMBL/GenBank/DDBJ whole genome shotgun (WGS) entry which is preliminary data.</text>
</comment>
<dbReference type="Gramene" id="OE9A101019T1">
    <property type="protein sequence ID" value="OE9A101019C1"/>
    <property type="gene ID" value="OE9A101019"/>
</dbReference>
<reference evidence="2 3" key="1">
    <citation type="submission" date="2019-12" db="EMBL/GenBank/DDBJ databases">
        <authorList>
            <person name="Alioto T."/>
            <person name="Alioto T."/>
            <person name="Gomez Garrido J."/>
        </authorList>
    </citation>
    <scope>NUCLEOTIDE SEQUENCE [LARGE SCALE GENOMIC DNA]</scope>
</reference>
<keyword evidence="3" id="KW-1185">Reference proteome</keyword>
<dbReference type="AlphaFoldDB" id="A0A8S0U2D2"/>